<gene>
    <name evidence="2" type="ORF">Poly24_37250</name>
</gene>
<accession>A0A518JWV6</accession>
<evidence type="ECO:0000313" key="3">
    <source>
        <dbReference type="Proteomes" id="UP000315082"/>
    </source>
</evidence>
<dbReference type="AlphaFoldDB" id="A0A518JWV6"/>
<dbReference type="KEGG" id="rcf:Poly24_37250"/>
<reference evidence="2 3" key="1">
    <citation type="submission" date="2019-02" db="EMBL/GenBank/DDBJ databases">
        <title>Deep-cultivation of Planctomycetes and their phenomic and genomic characterization uncovers novel biology.</title>
        <authorList>
            <person name="Wiegand S."/>
            <person name="Jogler M."/>
            <person name="Boedeker C."/>
            <person name="Pinto D."/>
            <person name="Vollmers J."/>
            <person name="Rivas-Marin E."/>
            <person name="Kohn T."/>
            <person name="Peeters S.H."/>
            <person name="Heuer A."/>
            <person name="Rast P."/>
            <person name="Oberbeckmann S."/>
            <person name="Bunk B."/>
            <person name="Jeske O."/>
            <person name="Meyerdierks A."/>
            <person name="Storesund J.E."/>
            <person name="Kallscheuer N."/>
            <person name="Luecker S."/>
            <person name="Lage O.M."/>
            <person name="Pohl T."/>
            <person name="Merkel B.J."/>
            <person name="Hornburger P."/>
            <person name="Mueller R.-W."/>
            <person name="Bruemmer F."/>
            <person name="Labrenz M."/>
            <person name="Spormann A.M."/>
            <person name="Op den Camp H."/>
            <person name="Overmann J."/>
            <person name="Amann R."/>
            <person name="Jetten M.S.M."/>
            <person name="Mascher T."/>
            <person name="Medema M.H."/>
            <person name="Devos D.P."/>
            <person name="Kaster A.-K."/>
            <person name="Ovreas L."/>
            <person name="Rohde M."/>
            <person name="Galperin M.Y."/>
            <person name="Jogler C."/>
        </authorList>
    </citation>
    <scope>NUCLEOTIDE SEQUENCE [LARGE SCALE GENOMIC DNA]</scope>
    <source>
        <strain evidence="2 3">Poly24</strain>
    </source>
</reference>
<feature type="region of interest" description="Disordered" evidence="1">
    <location>
        <begin position="1"/>
        <end position="27"/>
    </location>
</feature>
<evidence type="ECO:0000313" key="2">
    <source>
        <dbReference type="EMBL" id="QDV70006.1"/>
    </source>
</evidence>
<evidence type="ECO:0000256" key="1">
    <source>
        <dbReference type="SAM" id="MobiDB-lite"/>
    </source>
</evidence>
<name>A0A518JWV6_9BACT</name>
<keyword evidence="3" id="KW-1185">Reference proteome</keyword>
<sequence length="168" mass="18078">MIDSNNHSETSSCHPRRVRFREHSMATDRSPLAAATVGKIPATLPSRRSVDHRIGAKGDTHIPGTGRRSSNLHSPACRAGYQPTAPGFISQQAKGQRPGGVVVTIDRAFSPTMSINAPRTQADGLGYANGRACGPNMDDCDVERSATNERLLTGRASVRSRQLIMPYV</sequence>
<feature type="compositionally biased region" description="Polar residues" evidence="1">
    <location>
        <begin position="1"/>
        <end position="13"/>
    </location>
</feature>
<dbReference type="Proteomes" id="UP000315082">
    <property type="component" value="Chromosome"/>
</dbReference>
<proteinExistence type="predicted"/>
<organism evidence="2 3">
    <name type="scientific">Rosistilla carotiformis</name>
    <dbReference type="NCBI Taxonomy" id="2528017"/>
    <lineage>
        <taxon>Bacteria</taxon>
        <taxon>Pseudomonadati</taxon>
        <taxon>Planctomycetota</taxon>
        <taxon>Planctomycetia</taxon>
        <taxon>Pirellulales</taxon>
        <taxon>Pirellulaceae</taxon>
        <taxon>Rosistilla</taxon>
    </lineage>
</organism>
<dbReference type="EMBL" id="CP036348">
    <property type="protein sequence ID" value="QDV70006.1"/>
    <property type="molecule type" value="Genomic_DNA"/>
</dbReference>
<protein>
    <submittedName>
        <fullName evidence="2">Uncharacterized protein</fullName>
    </submittedName>
</protein>